<evidence type="ECO:0008006" key="4">
    <source>
        <dbReference type="Google" id="ProtNLM"/>
    </source>
</evidence>
<protein>
    <recommendedName>
        <fullName evidence="4">Fatty acid desaturase</fullName>
    </recommendedName>
</protein>
<feature type="transmembrane region" description="Helical" evidence="1">
    <location>
        <begin position="45"/>
        <end position="65"/>
    </location>
</feature>
<accession>A0ABP8MNV4</accession>
<proteinExistence type="predicted"/>
<feature type="transmembrane region" description="Helical" evidence="1">
    <location>
        <begin position="20"/>
        <end position="39"/>
    </location>
</feature>
<keyword evidence="1" id="KW-1133">Transmembrane helix</keyword>
<evidence type="ECO:0000313" key="2">
    <source>
        <dbReference type="EMBL" id="GAA4453395.1"/>
    </source>
</evidence>
<evidence type="ECO:0000256" key="1">
    <source>
        <dbReference type="SAM" id="Phobius"/>
    </source>
</evidence>
<organism evidence="2 3">
    <name type="scientific">Nibrella saemangeumensis</name>
    <dbReference type="NCBI Taxonomy" id="1084526"/>
    <lineage>
        <taxon>Bacteria</taxon>
        <taxon>Pseudomonadati</taxon>
        <taxon>Bacteroidota</taxon>
        <taxon>Cytophagia</taxon>
        <taxon>Cytophagales</taxon>
        <taxon>Spirosomataceae</taxon>
        <taxon>Nibrella</taxon>
    </lineage>
</organism>
<dbReference type="RefSeq" id="WP_345242935.1">
    <property type="nucleotide sequence ID" value="NZ_BAABHD010000022.1"/>
</dbReference>
<keyword evidence="1" id="KW-0812">Transmembrane</keyword>
<keyword evidence="1" id="KW-0472">Membrane</keyword>
<keyword evidence="3" id="KW-1185">Reference proteome</keyword>
<dbReference type="EMBL" id="BAABHD010000022">
    <property type="protein sequence ID" value="GAA4453395.1"/>
    <property type="molecule type" value="Genomic_DNA"/>
</dbReference>
<gene>
    <name evidence="2" type="ORF">GCM10023189_18340</name>
</gene>
<sequence length="87" mass="10215">MNKVTWTQIRAEVKESYTALPSLLILFVDAALLTASWQLTTHYQWMSWLIGQLLLIVALIHLYVIHHDAVIWRSLNGERTTRHWAIF</sequence>
<comment type="caution">
    <text evidence="2">The sequence shown here is derived from an EMBL/GenBank/DDBJ whole genome shotgun (WGS) entry which is preliminary data.</text>
</comment>
<name>A0ABP8MNV4_9BACT</name>
<dbReference type="Proteomes" id="UP001501175">
    <property type="component" value="Unassembled WGS sequence"/>
</dbReference>
<evidence type="ECO:0000313" key="3">
    <source>
        <dbReference type="Proteomes" id="UP001501175"/>
    </source>
</evidence>
<reference evidence="3" key="1">
    <citation type="journal article" date="2019" name="Int. J. Syst. Evol. Microbiol.">
        <title>The Global Catalogue of Microorganisms (GCM) 10K type strain sequencing project: providing services to taxonomists for standard genome sequencing and annotation.</title>
        <authorList>
            <consortium name="The Broad Institute Genomics Platform"/>
            <consortium name="The Broad Institute Genome Sequencing Center for Infectious Disease"/>
            <person name="Wu L."/>
            <person name="Ma J."/>
        </authorList>
    </citation>
    <scope>NUCLEOTIDE SEQUENCE [LARGE SCALE GENOMIC DNA]</scope>
    <source>
        <strain evidence="3">JCM 17927</strain>
    </source>
</reference>